<keyword evidence="15" id="KW-1133">Transmembrane helix</keyword>
<dbReference type="InterPro" id="IPR013221">
    <property type="entry name" value="Mur_ligase_cen"/>
</dbReference>
<feature type="domain" description="Mur ligase C-terminal" evidence="17">
    <location>
        <begin position="323"/>
        <end position="438"/>
    </location>
</feature>
<evidence type="ECO:0000313" key="20">
    <source>
        <dbReference type="Proteomes" id="UP000179368"/>
    </source>
</evidence>
<evidence type="ECO:0000256" key="7">
    <source>
        <dbReference type="ARBA" id="ARBA00022741"/>
    </source>
</evidence>
<dbReference type="Gene3D" id="3.90.190.20">
    <property type="entry name" value="Mur ligase, C-terminal domain"/>
    <property type="match status" value="1"/>
</dbReference>
<gene>
    <name evidence="14" type="primary">murC</name>
    <name evidence="19" type="ORF">A2116_00055</name>
</gene>
<evidence type="ECO:0000256" key="8">
    <source>
        <dbReference type="ARBA" id="ARBA00022840"/>
    </source>
</evidence>
<dbReference type="Pfam" id="PF02875">
    <property type="entry name" value="Mur_ligase_C"/>
    <property type="match status" value="1"/>
</dbReference>
<evidence type="ECO:0000256" key="5">
    <source>
        <dbReference type="ARBA" id="ARBA00022598"/>
    </source>
</evidence>
<comment type="catalytic activity">
    <reaction evidence="13 14">
        <text>UDP-N-acetyl-alpha-D-muramate + L-alanine + ATP = UDP-N-acetyl-alpha-D-muramoyl-L-alanine + ADP + phosphate + H(+)</text>
        <dbReference type="Rhea" id="RHEA:23372"/>
        <dbReference type="ChEBI" id="CHEBI:15378"/>
        <dbReference type="ChEBI" id="CHEBI:30616"/>
        <dbReference type="ChEBI" id="CHEBI:43474"/>
        <dbReference type="ChEBI" id="CHEBI:57972"/>
        <dbReference type="ChEBI" id="CHEBI:70757"/>
        <dbReference type="ChEBI" id="CHEBI:83898"/>
        <dbReference type="ChEBI" id="CHEBI:456216"/>
        <dbReference type="EC" id="6.3.2.8"/>
    </reaction>
</comment>
<dbReference type="Pfam" id="PF01225">
    <property type="entry name" value="Mur_ligase"/>
    <property type="match status" value="1"/>
</dbReference>
<dbReference type="GO" id="GO:0005737">
    <property type="term" value="C:cytoplasm"/>
    <property type="evidence" value="ECO:0007669"/>
    <property type="project" value="UniProtKB-SubCell"/>
</dbReference>
<feature type="transmembrane region" description="Helical" evidence="15">
    <location>
        <begin position="12"/>
        <end position="31"/>
    </location>
</feature>
<dbReference type="EMBL" id="MFKG01000036">
    <property type="protein sequence ID" value="OGG39912.1"/>
    <property type="molecule type" value="Genomic_DNA"/>
</dbReference>
<evidence type="ECO:0000259" key="18">
    <source>
        <dbReference type="Pfam" id="PF08245"/>
    </source>
</evidence>
<evidence type="ECO:0000256" key="10">
    <source>
        <dbReference type="ARBA" id="ARBA00022984"/>
    </source>
</evidence>
<dbReference type="GO" id="GO:0008360">
    <property type="term" value="P:regulation of cell shape"/>
    <property type="evidence" value="ECO:0007669"/>
    <property type="project" value="UniProtKB-KW"/>
</dbReference>
<dbReference type="UniPathway" id="UPA00219"/>
<evidence type="ECO:0000313" key="19">
    <source>
        <dbReference type="EMBL" id="OGG39912.1"/>
    </source>
</evidence>
<feature type="binding site" evidence="14">
    <location>
        <begin position="118"/>
        <end position="124"/>
    </location>
    <ligand>
        <name>ATP</name>
        <dbReference type="ChEBI" id="CHEBI:30616"/>
    </ligand>
</feature>
<evidence type="ECO:0000256" key="13">
    <source>
        <dbReference type="ARBA" id="ARBA00047833"/>
    </source>
</evidence>
<dbReference type="EC" id="6.3.2.8" evidence="3 14"/>
<dbReference type="GO" id="GO:0071555">
    <property type="term" value="P:cell wall organization"/>
    <property type="evidence" value="ECO:0007669"/>
    <property type="project" value="UniProtKB-KW"/>
</dbReference>
<keyword evidence="4 14" id="KW-0963">Cytoplasm</keyword>
<dbReference type="GO" id="GO:0051301">
    <property type="term" value="P:cell division"/>
    <property type="evidence" value="ECO:0007669"/>
    <property type="project" value="UniProtKB-KW"/>
</dbReference>
<keyword evidence="7 14" id="KW-0547">Nucleotide-binding</keyword>
<evidence type="ECO:0000256" key="3">
    <source>
        <dbReference type="ARBA" id="ARBA00012211"/>
    </source>
</evidence>
<dbReference type="NCBIfam" id="TIGR01082">
    <property type="entry name" value="murC"/>
    <property type="match status" value="1"/>
</dbReference>
<comment type="subcellular location">
    <subcellularLocation>
        <location evidence="1 14">Cytoplasm</location>
    </subcellularLocation>
</comment>
<dbReference type="SUPFAM" id="SSF53244">
    <property type="entry name" value="MurD-like peptide ligases, peptide-binding domain"/>
    <property type="match status" value="1"/>
</dbReference>
<dbReference type="InterPro" id="IPR004101">
    <property type="entry name" value="Mur_ligase_C"/>
</dbReference>
<feature type="domain" description="Mur ligase central" evidence="18">
    <location>
        <begin position="116"/>
        <end position="284"/>
    </location>
</feature>
<dbReference type="Pfam" id="PF08245">
    <property type="entry name" value="Mur_ligase_M"/>
    <property type="match status" value="1"/>
</dbReference>
<dbReference type="InterPro" id="IPR005758">
    <property type="entry name" value="UDP-N-AcMur_Ala_ligase_MurC"/>
</dbReference>
<feature type="domain" description="Mur ligase N-terminal catalytic" evidence="16">
    <location>
        <begin position="13"/>
        <end position="111"/>
    </location>
</feature>
<dbReference type="InterPro" id="IPR036615">
    <property type="entry name" value="Mur_ligase_C_dom_sf"/>
</dbReference>
<evidence type="ECO:0000259" key="16">
    <source>
        <dbReference type="Pfam" id="PF01225"/>
    </source>
</evidence>
<evidence type="ECO:0000256" key="1">
    <source>
        <dbReference type="ARBA" id="ARBA00004496"/>
    </source>
</evidence>
<dbReference type="PANTHER" id="PTHR43445:SF3">
    <property type="entry name" value="UDP-N-ACETYLMURAMATE--L-ALANINE LIGASE"/>
    <property type="match status" value="1"/>
</dbReference>
<accession>A0A1F6BT34</accession>
<evidence type="ECO:0000256" key="2">
    <source>
        <dbReference type="ARBA" id="ARBA00004752"/>
    </source>
</evidence>
<organism evidence="19 20">
    <name type="scientific">Candidatus Jorgensenbacteria bacterium GWA1_49_17</name>
    <dbReference type="NCBI Taxonomy" id="1798467"/>
    <lineage>
        <taxon>Bacteria</taxon>
        <taxon>Candidatus Joergenseniibacteriota</taxon>
    </lineage>
</organism>
<comment type="pathway">
    <text evidence="2 14">Cell wall biogenesis; peptidoglycan biosynthesis.</text>
</comment>
<dbReference type="GO" id="GO:0005524">
    <property type="term" value="F:ATP binding"/>
    <property type="evidence" value="ECO:0007669"/>
    <property type="project" value="UniProtKB-UniRule"/>
</dbReference>
<proteinExistence type="inferred from homology"/>
<keyword evidence="6 14" id="KW-0132">Cell division</keyword>
<keyword evidence="9 14" id="KW-0133">Cell shape</keyword>
<dbReference type="HAMAP" id="MF_00046">
    <property type="entry name" value="MurC"/>
    <property type="match status" value="1"/>
</dbReference>
<evidence type="ECO:0000256" key="12">
    <source>
        <dbReference type="ARBA" id="ARBA00023316"/>
    </source>
</evidence>
<keyword evidence="15" id="KW-0812">Transmembrane</keyword>
<evidence type="ECO:0000256" key="6">
    <source>
        <dbReference type="ARBA" id="ARBA00022618"/>
    </source>
</evidence>
<keyword evidence="12 14" id="KW-0961">Cell wall biogenesis/degradation</keyword>
<dbReference type="SUPFAM" id="SSF53623">
    <property type="entry name" value="MurD-like peptide ligases, catalytic domain"/>
    <property type="match status" value="1"/>
</dbReference>
<dbReference type="Proteomes" id="UP000179368">
    <property type="component" value="Unassembled WGS sequence"/>
</dbReference>
<dbReference type="InterPro" id="IPR036565">
    <property type="entry name" value="Mur-like_cat_sf"/>
</dbReference>
<evidence type="ECO:0000259" key="17">
    <source>
        <dbReference type="Pfam" id="PF02875"/>
    </source>
</evidence>
<dbReference type="GO" id="GO:0009252">
    <property type="term" value="P:peptidoglycan biosynthetic process"/>
    <property type="evidence" value="ECO:0007669"/>
    <property type="project" value="UniProtKB-UniRule"/>
</dbReference>
<dbReference type="PANTHER" id="PTHR43445">
    <property type="entry name" value="UDP-N-ACETYLMURAMATE--L-ALANINE LIGASE-RELATED"/>
    <property type="match status" value="1"/>
</dbReference>
<sequence>MAKNTTSLSKRAVHFIGVGGIGMSALARWFLAQKWAVSGSDITPSSLTRKLQKEGVKVKTGHKKAHISSKTGLVVYNQAIPVSNPELRAAKRFGIPLLTYPEALGGLSRAYKTIAVAGAHGKSTTTALLSLVLTRAGFDPTVILGTILREFGGKNFRAGKSKYLVIEADEWEASFLNYSPAYAIITNIDKEHLDFYKNYSNVKKTFLKFISNIREGGALVANKDDKNLFALRRQIQKIARRGSFKVIWYGGGILKYTTPIRRIRKVLKMPGKHNVSNALAAYTLARALGISEKKILGALHKYRGAWRRMEFRGYLKTGNYKLKTPVYDDYAHHPTEIKASLQAFREKFPKKKIVCIFQPHQAHRTKNLFKEFVSAFNLADYLILLPIYRVAGRDKLHRGYTSKDLVEKIKFRNSKLGIRSSVVYLPSPHRLPQTIKIMIRSSRHSHSFVDSHHVLVMMGAGDIVNYTDSLLRK</sequence>
<evidence type="ECO:0000256" key="4">
    <source>
        <dbReference type="ARBA" id="ARBA00022490"/>
    </source>
</evidence>
<evidence type="ECO:0000256" key="15">
    <source>
        <dbReference type="SAM" id="Phobius"/>
    </source>
</evidence>
<protein>
    <recommendedName>
        <fullName evidence="3 14">UDP-N-acetylmuramate--L-alanine ligase</fullName>
        <ecNumber evidence="3 14">6.3.2.8</ecNumber>
    </recommendedName>
    <alternativeName>
        <fullName evidence="14">UDP-N-acetylmuramoyl-L-alanine synthetase</fullName>
    </alternativeName>
</protein>
<name>A0A1F6BT34_9BACT</name>
<keyword evidence="15" id="KW-0472">Membrane</keyword>
<keyword evidence="8 14" id="KW-0067">ATP-binding</keyword>
<dbReference type="GO" id="GO:0008763">
    <property type="term" value="F:UDP-N-acetylmuramate-L-alanine ligase activity"/>
    <property type="evidence" value="ECO:0007669"/>
    <property type="project" value="UniProtKB-UniRule"/>
</dbReference>
<dbReference type="Gene3D" id="3.40.50.720">
    <property type="entry name" value="NAD(P)-binding Rossmann-like Domain"/>
    <property type="match status" value="1"/>
</dbReference>
<comment type="similarity">
    <text evidence="14">Belongs to the MurCDEF family.</text>
</comment>
<evidence type="ECO:0000256" key="14">
    <source>
        <dbReference type="HAMAP-Rule" id="MF_00046"/>
    </source>
</evidence>
<evidence type="ECO:0000256" key="11">
    <source>
        <dbReference type="ARBA" id="ARBA00023306"/>
    </source>
</evidence>
<dbReference type="Gene3D" id="3.40.1190.10">
    <property type="entry name" value="Mur-like, catalytic domain"/>
    <property type="match status" value="1"/>
</dbReference>
<dbReference type="SUPFAM" id="SSF51984">
    <property type="entry name" value="MurCD N-terminal domain"/>
    <property type="match status" value="1"/>
</dbReference>
<keyword evidence="5 14" id="KW-0436">Ligase</keyword>
<reference evidence="19 20" key="1">
    <citation type="journal article" date="2016" name="Nat. Commun.">
        <title>Thousands of microbial genomes shed light on interconnected biogeochemical processes in an aquifer system.</title>
        <authorList>
            <person name="Anantharaman K."/>
            <person name="Brown C.T."/>
            <person name="Hug L.A."/>
            <person name="Sharon I."/>
            <person name="Castelle C.J."/>
            <person name="Probst A.J."/>
            <person name="Thomas B.C."/>
            <person name="Singh A."/>
            <person name="Wilkins M.J."/>
            <person name="Karaoz U."/>
            <person name="Brodie E.L."/>
            <person name="Williams K.H."/>
            <person name="Hubbard S.S."/>
            <person name="Banfield J.F."/>
        </authorList>
    </citation>
    <scope>NUCLEOTIDE SEQUENCE [LARGE SCALE GENOMIC DNA]</scope>
</reference>
<dbReference type="InterPro" id="IPR000713">
    <property type="entry name" value="Mur_ligase_N"/>
</dbReference>
<evidence type="ECO:0000256" key="9">
    <source>
        <dbReference type="ARBA" id="ARBA00022960"/>
    </source>
</evidence>
<keyword evidence="11 14" id="KW-0131">Cell cycle</keyword>
<dbReference type="AlphaFoldDB" id="A0A1F6BT34"/>
<comment type="caution">
    <text evidence="19">The sequence shown here is derived from an EMBL/GenBank/DDBJ whole genome shotgun (WGS) entry which is preliminary data.</text>
</comment>
<dbReference type="InterPro" id="IPR050061">
    <property type="entry name" value="MurCDEF_pg_biosynth"/>
</dbReference>
<keyword evidence="10 14" id="KW-0573">Peptidoglycan synthesis</keyword>
<comment type="function">
    <text evidence="14">Cell wall formation.</text>
</comment>